<evidence type="ECO:0000256" key="11">
    <source>
        <dbReference type="PIRSR" id="PIRSR606262-2"/>
    </source>
</evidence>
<dbReference type="GO" id="GO:0072527">
    <property type="term" value="P:pyrimidine-containing compound metabolic process"/>
    <property type="evidence" value="ECO:0007669"/>
    <property type="project" value="UniProtKB-ARBA"/>
</dbReference>
<dbReference type="PANTHER" id="PTHR11644:SF26">
    <property type="entry name" value="CYTIDINE DEAMINASE"/>
    <property type="match status" value="1"/>
</dbReference>
<comment type="catalytic activity">
    <reaction evidence="13">
        <text>2'-deoxycytidine + H2O + H(+) = 2'-deoxyuridine + NH4(+)</text>
        <dbReference type="Rhea" id="RHEA:13433"/>
        <dbReference type="ChEBI" id="CHEBI:15377"/>
        <dbReference type="ChEBI" id="CHEBI:15378"/>
        <dbReference type="ChEBI" id="CHEBI:15698"/>
        <dbReference type="ChEBI" id="CHEBI:16450"/>
        <dbReference type="ChEBI" id="CHEBI:28938"/>
        <dbReference type="EC" id="3.5.4.5"/>
    </reaction>
</comment>
<evidence type="ECO:0000256" key="13">
    <source>
        <dbReference type="RuleBase" id="RU364006"/>
    </source>
</evidence>
<proteinExistence type="inferred from homology"/>
<evidence type="ECO:0000256" key="5">
    <source>
        <dbReference type="ARBA" id="ARBA00022723"/>
    </source>
</evidence>
<feature type="binding site" evidence="11">
    <location>
        <begin position="42"/>
        <end position="48"/>
    </location>
    <ligand>
        <name>substrate</name>
    </ligand>
</feature>
<evidence type="ECO:0000256" key="7">
    <source>
        <dbReference type="ARBA" id="ARBA00022833"/>
    </source>
</evidence>
<evidence type="ECO:0000256" key="3">
    <source>
        <dbReference type="ARBA" id="ARBA00006576"/>
    </source>
</evidence>
<dbReference type="InterPro" id="IPR016192">
    <property type="entry name" value="APOBEC/CMP_deaminase_Zn-bd"/>
</dbReference>
<dbReference type="CDD" id="cd01283">
    <property type="entry name" value="cytidine_deaminase"/>
    <property type="match status" value="1"/>
</dbReference>
<evidence type="ECO:0000313" key="16">
    <source>
        <dbReference type="Proteomes" id="UP000242638"/>
    </source>
</evidence>
<comment type="function">
    <text evidence="2 13">This enzyme scavenges exogenous and endogenous cytidine and 2'-deoxycytidine for UMP synthesis.</text>
</comment>
<dbReference type="GO" id="GO:0004126">
    <property type="term" value="F:cytidine deaminase activity"/>
    <property type="evidence" value="ECO:0007669"/>
    <property type="project" value="UniProtKB-UniRule"/>
</dbReference>
<evidence type="ECO:0000259" key="14">
    <source>
        <dbReference type="PROSITE" id="PS51747"/>
    </source>
</evidence>
<feature type="binding site" evidence="12">
    <location>
        <position position="87"/>
    </location>
    <ligand>
        <name>Zn(2+)</name>
        <dbReference type="ChEBI" id="CHEBI:29105"/>
        <note>catalytic</note>
    </ligand>
</feature>
<dbReference type="Pfam" id="PF00383">
    <property type="entry name" value="dCMP_cyt_deam_1"/>
    <property type="match status" value="1"/>
</dbReference>
<protein>
    <recommendedName>
        <fullName evidence="4 13">Cytidine deaminase</fullName>
        <ecNumber evidence="4 13">3.5.4.5</ecNumber>
    </recommendedName>
    <alternativeName>
        <fullName evidence="8 13">Cytidine aminohydrolase</fullName>
    </alternativeName>
</protein>
<feature type="binding site" evidence="12">
    <location>
        <position position="90"/>
    </location>
    <ligand>
        <name>Zn(2+)</name>
        <dbReference type="ChEBI" id="CHEBI:29105"/>
        <note>catalytic</note>
    </ligand>
</feature>
<dbReference type="NCBIfam" id="NF004064">
    <property type="entry name" value="PRK05578.1"/>
    <property type="match status" value="1"/>
</dbReference>
<feature type="domain" description="CMP/dCMP-type deaminase" evidence="14">
    <location>
        <begin position="1"/>
        <end position="128"/>
    </location>
</feature>
<dbReference type="PROSITE" id="PS51747">
    <property type="entry name" value="CYT_DCMP_DEAMINASES_2"/>
    <property type="match status" value="1"/>
</dbReference>
<dbReference type="InterPro" id="IPR002125">
    <property type="entry name" value="CMP_dCMP_dom"/>
</dbReference>
<dbReference type="Ensembl" id="ENSPRET00000016054.1">
    <property type="protein sequence ID" value="ENSPREP00000015889.1"/>
    <property type="gene ID" value="ENSPREG00000010715.1"/>
</dbReference>
<dbReference type="Gene3D" id="3.40.140.10">
    <property type="entry name" value="Cytidine Deaminase, domain 2"/>
    <property type="match status" value="1"/>
</dbReference>
<dbReference type="AlphaFoldDB" id="A0A3P9P257"/>
<evidence type="ECO:0000256" key="6">
    <source>
        <dbReference type="ARBA" id="ARBA00022801"/>
    </source>
</evidence>
<evidence type="ECO:0000256" key="9">
    <source>
        <dbReference type="ARBA" id="ARBA00049558"/>
    </source>
</evidence>
<evidence type="ECO:0000256" key="10">
    <source>
        <dbReference type="PIRSR" id="PIRSR606262-1"/>
    </source>
</evidence>
<keyword evidence="6 13" id="KW-0378">Hydrolase</keyword>
<dbReference type="PANTHER" id="PTHR11644">
    <property type="entry name" value="CYTIDINE DEAMINASE"/>
    <property type="match status" value="1"/>
</dbReference>
<dbReference type="OMA" id="RFITPCG"/>
<keyword evidence="16" id="KW-1185">Reference proteome</keyword>
<dbReference type="FunFam" id="3.40.140.10:FF:000008">
    <property type="entry name" value="Cytidine deaminase"/>
    <property type="match status" value="1"/>
</dbReference>
<evidence type="ECO:0000313" key="15">
    <source>
        <dbReference type="Ensembl" id="ENSPREP00000015889.1"/>
    </source>
</evidence>
<feature type="binding site" evidence="12">
    <location>
        <position position="53"/>
    </location>
    <ligand>
        <name>Zn(2+)</name>
        <dbReference type="ChEBI" id="CHEBI:29105"/>
        <note>catalytic</note>
    </ligand>
</feature>
<dbReference type="GO" id="GO:0055086">
    <property type="term" value="P:nucleobase-containing small molecule metabolic process"/>
    <property type="evidence" value="ECO:0007669"/>
    <property type="project" value="UniProtKB-ARBA"/>
</dbReference>
<dbReference type="Proteomes" id="UP000242638">
    <property type="component" value="Unassembled WGS sequence"/>
</dbReference>
<dbReference type="GO" id="GO:0005829">
    <property type="term" value="C:cytosol"/>
    <property type="evidence" value="ECO:0007669"/>
    <property type="project" value="TreeGrafter"/>
</dbReference>
<evidence type="ECO:0000256" key="4">
    <source>
        <dbReference type="ARBA" id="ARBA00012783"/>
    </source>
</evidence>
<evidence type="ECO:0000256" key="8">
    <source>
        <dbReference type="ARBA" id="ARBA00032005"/>
    </source>
</evidence>
<dbReference type="InterPro" id="IPR050202">
    <property type="entry name" value="Cyt/Deoxycyt_deaminase"/>
</dbReference>
<accession>A0A3P9P257</accession>
<name>A0A3P9P257_POERE</name>
<evidence type="ECO:0000256" key="1">
    <source>
        <dbReference type="ARBA" id="ARBA00001947"/>
    </source>
</evidence>
<comment type="similarity">
    <text evidence="3 13">Belongs to the cytidine and deoxycytidylate deaminase family.</text>
</comment>
<dbReference type="InterPro" id="IPR016193">
    <property type="entry name" value="Cytidine_deaminase-like"/>
</dbReference>
<dbReference type="NCBIfam" id="TIGR01354">
    <property type="entry name" value="cyt_deam_tetra"/>
    <property type="match status" value="1"/>
</dbReference>
<keyword evidence="7 12" id="KW-0862">Zinc</keyword>
<comment type="catalytic activity">
    <reaction evidence="9 13">
        <text>cytidine + H2O + H(+) = uridine + NH4(+)</text>
        <dbReference type="Rhea" id="RHEA:16069"/>
        <dbReference type="ChEBI" id="CHEBI:15377"/>
        <dbReference type="ChEBI" id="CHEBI:15378"/>
        <dbReference type="ChEBI" id="CHEBI:16704"/>
        <dbReference type="ChEBI" id="CHEBI:17562"/>
        <dbReference type="ChEBI" id="CHEBI:28938"/>
        <dbReference type="EC" id="3.5.4.5"/>
    </reaction>
</comment>
<keyword evidence="5 12" id="KW-0479">Metal-binding</keyword>
<feature type="active site" description="Proton donor" evidence="10">
    <location>
        <position position="55"/>
    </location>
</feature>
<dbReference type="GO" id="GO:0042802">
    <property type="term" value="F:identical protein binding"/>
    <property type="evidence" value="ECO:0007669"/>
    <property type="project" value="UniProtKB-ARBA"/>
</dbReference>
<dbReference type="GeneTree" id="ENSGT00940000167107"/>
<reference evidence="15" key="2">
    <citation type="submission" date="2025-08" db="UniProtKB">
        <authorList>
            <consortium name="Ensembl"/>
        </authorList>
    </citation>
    <scope>IDENTIFICATION</scope>
    <source>
        <strain evidence="15">Guanapo</strain>
    </source>
</reference>
<comment type="cofactor">
    <cofactor evidence="1 12 13">
        <name>Zn(2+)</name>
        <dbReference type="ChEBI" id="CHEBI:29105"/>
    </cofactor>
</comment>
<reference evidence="16" key="1">
    <citation type="submission" date="2013-11" db="EMBL/GenBank/DDBJ databases">
        <title>The genomic landscape of the Guanapo guppy.</title>
        <authorList>
            <person name="Kuenstner A."/>
            <person name="Dreyer C."/>
        </authorList>
    </citation>
    <scope>NUCLEOTIDE SEQUENCE</scope>
    <source>
        <strain evidence="16">Guanapo</strain>
    </source>
</reference>
<sequence>MAVTELVSKCLQARDLAYCPYSRFPVGAALLTADGAIVTGCNVENASYGLTVCAERTAVQRAVAEGHRQFTAIAVTCDIKDRFVGPCGACRQVLMEFGSNWTVYLTKPDGTYIETTLHELLPLPFSPEHLAKN</sequence>
<dbReference type="SUPFAM" id="SSF53927">
    <property type="entry name" value="Cytidine deaminase-like"/>
    <property type="match status" value="1"/>
</dbReference>
<evidence type="ECO:0000256" key="12">
    <source>
        <dbReference type="PIRSR" id="PIRSR606262-3"/>
    </source>
</evidence>
<dbReference type="PROSITE" id="PS00903">
    <property type="entry name" value="CYT_DCMP_DEAMINASES_1"/>
    <property type="match status" value="1"/>
</dbReference>
<reference evidence="15" key="3">
    <citation type="submission" date="2025-09" db="UniProtKB">
        <authorList>
            <consortium name="Ensembl"/>
        </authorList>
    </citation>
    <scope>IDENTIFICATION</scope>
    <source>
        <strain evidence="15">Guanapo</strain>
    </source>
</reference>
<dbReference type="GO" id="GO:0008270">
    <property type="term" value="F:zinc ion binding"/>
    <property type="evidence" value="ECO:0007669"/>
    <property type="project" value="UniProtKB-UniRule"/>
</dbReference>
<dbReference type="InterPro" id="IPR006262">
    <property type="entry name" value="Cyt_deam_tetra"/>
</dbReference>
<evidence type="ECO:0000256" key="2">
    <source>
        <dbReference type="ARBA" id="ARBA00003949"/>
    </source>
</evidence>
<dbReference type="STRING" id="8081.ENSPREP00000015889"/>
<dbReference type="EC" id="3.5.4.5" evidence="4 13"/>
<organism evidence="15 16">
    <name type="scientific">Poecilia reticulata</name>
    <name type="common">Guppy</name>
    <name type="synonym">Acanthophacelus reticulatus</name>
    <dbReference type="NCBI Taxonomy" id="8081"/>
    <lineage>
        <taxon>Eukaryota</taxon>
        <taxon>Metazoa</taxon>
        <taxon>Chordata</taxon>
        <taxon>Craniata</taxon>
        <taxon>Vertebrata</taxon>
        <taxon>Euteleostomi</taxon>
        <taxon>Actinopterygii</taxon>
        <taxon>Neopterygii</taxon>
        <taxon>Teleostei</taxon>
        <taxon>Neoteleostei</taxon>
        <taxon>Acanthomorphata</taxon>
        <taxon>Ovalentaria</taxon>
        <taxon>Atherinomorphae</taxon>
        <taxon>Cyprinodontiformes</taxon>
        <taxon>Poeciliidae</taxon>
        <taxon>Poeciliinae</taxon>
        <taxon>Poecilia</taxon>
    </lineage>
</organism>